<name>A0AAP5MCR6_9CYAN</name>
<dbReference type="AlphaFoldDB" id="A0AAP5MCR6"/>
<sequence>MLNKNKKVSEFPFASLRRITPEEVEAAEIAIKEQFGFVVRASCSLDLLHQRDAESFLVRSCTLVRLLRNYEPAASICLTTVSAE</sequence>
<dbReference type="Proteomes" id="UP000667802">
    <property type="component" value="Unassembled WGS sequence"/>
</dbReference>
<evidence type="ECO:0000313" key="1">
    <source>
        <dbReference type="EMBL" id="MDR9898668.1"/>
    </source>
</evidence>
<accession>A0AAP5MCR6</accession>
<dbReference type="EMBL" id="JAALHA020000019">
    <property type="protein sequence ID" value="MDR9898668.1"/>
    <property type="molecule type" value="Genomic_DNA"/>
</dbReference>
<keyword evidence="2" id="KW-1185">Reference proteome</keyword>
<comment type="caution">
    <text evidence="1">The sequence shown here is derived from an EMBL/GenBank/DDBJ whole genome shotgun (WGS) entry which is preliminary data.</text>
</comment>
<gene>
    <name evidence="1" type="ORF">G7B40_029520</name>
</gene>
<dbReference type="RefSeq" id="WP_208339387.1">
    <property type="nucleotide sequence ID" value="NZ_CAWQFN010000531.1"/>
</dbReference>
<proteinExistence type="predicted"/>
<organism evidence="1 2">
    <name type="scientific">Aetokthonos hydrillicola Thurmond2011</name>
    <dbReference type="NCBI Taxonomy" id="2712845"/>
    <lineage>
        <taxon>Bacteria</taxon>
        <taxon>Bacillati</taxon>
        <taxon>Cyanobacteriota</taxon>
        <taxon>Cyanophyceae</taxon>
        <taxon>Nostocales</taxon>
        <taxon>Hapalosiphonaceae</taxon>
        <taxon>Aetokthonos</taxon>
    </lineage>
</organism>
<reference evidence="2" key="1">
    <citation type="journal article" date="2021" name="Science">
        <title>Hunting the eagle killer: A cyanobacterial neurotoxin causes vacuolar myelinopathy.</title>
        <authorList>
            <person name="Breinlinger S."/>
            <person name="Phillips T.J."/>
            <person name="Haram B.N."/>
            <person name="Mares J."/>
            <person name="Martinez Yerena J.A."/>
            <person name="Hrouzek P."/>
            <person name="Sobotka R."/>
            <person name="Henderson W.M."/>
            <person name="Schmieder P."/>
            <person name="Williams S.M."/>
            <person name="Lauderdale J.D."/>
            <person name="Wilde H.D."/>
            <person name="Gerrin W."/>
            <person name="Kust A."/>
            <person name="Washington J.W."/>
            <person name="Wagner C."/>
            <person name="Geier B."/>
            <person name="Liebeke M."/>
            <person name="Enke H."/>
            <person name="Niedermeyer T.H.J."/>
            <person name="Wilde S.B."/>
        </authorList>
    </citation>
    <scope>NUCLEOTIDE SEQUENCE [LARGE SCALE GENOMIC DNA]</scope>
    <source>
        <strain evidence="2">Thurmond2011</strain>
    </source>
</reference>
<evidence type="ECO:0000313" key="2">
    <source>
        <dbReference type="Proteomes" id="UP000667802"/>
    </source>
</evidence>
<protein>
    <submittedName>
        <fullName evidence="1">Uncharacterized protein</fullName>
    </submittedName>
</protein>